<feature type="transmembrane region" description="Helical" evidence="1">
    <location>
        <begin position="191"/>
        <end position="216"/>
    </location>
</feature>
<dbReference type="AlphaFoldDB" id="A0AAE9D746"/>
<reference evidence="2 3" key="1">
    <citation type="submission" date="2022-05" db="EMBL/GenBank/DDBJ databases">
        <title>Chromosome-level reference genomes for two strains of Caenorhabditis briggsae: an improved platform for comparative genomics.</title>
        <authorList>
            <person name="Stevens L."/>
            <person name="Andersen E.C."/>
        </authorList>
    </citation>
    <scope>NUCLEOTIDE SEQUENCE [LARGE SCALE GENOMIC DNA]</scope>
    <source>
        <strain evidence="2">QX1410_ONT</strain>
        <tissue evidence="2">Whole-organism</tissue>
    </source>
</reference>
<name>A0AAE9D746_CAEBR</name>
<dbReference type="Proteomes" id="UP000827892">
    <property type="component" value="Chromosome IV"/>
</dbReference>
<gene>
    <name evidence="2" type="ORF">L3Y34_005199</name>
</gene>
<accession>A0AAE9D746</accession>
<feature type="transmembrane region" description="Helical" evidence="1">
    <location>
        <begin position="40"/>
        <end position="60"/>
    </location>
</feature>
<dbReference type="EMBL" id="CP090894">
    <property type="protein sequence ID" value="ULT97209.1"/>
    <property type="molecule type" value="Genomic_DNA"/>
</dbReference>
<feature type="transmembrane region" description="Helical" evidence="1">
    <location>
        <begin position="164"/>
        <end position="184"/>
    </location>
</feature>
<keyword evidence="1" id="KW-0472">Membrane</keyword>
<sequence length="247" mass="27681">MNESFPLMEANPPPDRLEERKFKLRTKANNACGKQWSFDLGLFMVCVLYYVMIIATLSCAKYPTACASLRNADPQSLLSDGSIGLDVSLDVGAEFHDGIAASNGTSSFSTKEEEEVTTLYVLFGISVIVKFLLWLTNIFVGFSIVENSDDAARHALFLSKYFTIFRVIFAFFDTVLLVTGKLLYDAHKSIALGFFGLLIYPLVQFFYVLGCLAVQIDISMSLKEVLDENFVEEMEMGEVQDDERFPI</sequence>
<evidence type="ECO:0000256" key="1">
    <source>
        <dbReference type="SAM" id="Phobius"/>
    </source>
</evidence>
<proteinExistence type="predicted"/>
<evidence type="ECO:0000313" key="3">
    <source>
        <dbReference type="Proteomes" id="UP000827892"/>
    </source>
</evidence>
<evidence type="ECO:0008006" key="4">
    <source>
        <dbReference type="Google" id="ProtNLM"/>
    </source>
</evidence>
<protein>
    <recommendedName>
        <fullName evidence="4">Transmembrane protein</fullName>
    </recommendedName>
</protein>
<organism evidence="2 3">
    <name type="scientific">Caenorhabditis briggsae</name>
    <dbReference type="NCBI Taxonomy" id="6238"/>
    <lineage>
        <taxon>Eukaryota</taxon>
        <taxon>Metazoa</taxon>
        <taxon>Ecdysozoa</taxon>
        <taxon>Nematoda</taxon>
        <taxon>Chromadorea</taxon>
        <taxon>Rhabditida</taxon>
        <taxon>Rhabditina</taxon>
        <taxon>Rhabditomorpha</taxon>
        <taxon>Rhabditoidea</taxon>
        <taxon>Rhabditidae</taxon>
        <taxon>Peloderinae</taxon>
        <taxon>Caenorhabditis</taxon>
    </lineage>
</organism>
<feature type="transmembrane region" description="Helical" evidence="1">
    <location>
        <begin position="119"/>
        <end position="144"/>
    </location>
</feature>
<evidence type="ECO:0000313" key="2">
    <source>
        <dbReference type="EMBL" id="ULT97209.1"/>
    </source>
</evidence>
<keyword evidence="1" id="KW-0812">Transmembrane</keyword>
<keyword evidence="1" id="KW-1133">Transmembrane helix</keyword>